<keyword evidence="2" id="KW-1185">Reference proteome</keyword>
<proteinExistence type="predicted"/>
<evidence type="ECO:0000313" key="1">
    <source>
        <dbReference type="EMBL" id="SFI38805.1"/>
    </source>
</evidence>
<organism evidence="1 2">
    <name type="scientific">Parapedobacter indicus</name>
    <dbReference type="NCBI Taxonomy" id="1477437"/>
    <lineage>
        <taxon>Bacteria</taxon>
        <taxon>Pseudomonadati</taxon>
        <taxon>Bacteroidota</taxon>
        <taxon>Sphingobacteriia</taxon>
        <taxon>Sphingobacteriales</taxon>
        <taxon>Sphingobacteriaceae</taxon>
        <taxon>Parapedobacter</taxon>
    </lineage>
</organism>
<dbReference type="AlphaFoldDB" id="A0A1I3HSV5"/>
<protein>
    <submittedName>
        <fullName evidence="1">Uncharacterized protein</fullName>
    </submittedName>
</protein>
<sequence>MMSYPYPALERAELIDLVPLEFKSLLDVGYGYEMFGKSVKKQRKDVTVWGVEQN</sequence>
<accession>A0A1I3HSV5</accession>
<dbReference type="EMBL" id="FOQO01000003">
    <property type="protein sequence ID" value="SFI38805.1"/>
    <property type="molecule type" value="Genomic_DNA"/>
</dbReference>
<gene>
    <name evidence="1" type="ORF">SAMN05444682_103480</name>
</gene>
<name>A0A1I3HSV5_9SPHI</name>
<dbReference type="Proteomes" id="UP000198670">
    <property type="component" value="Unassembled WGS sequence"/>
</dbReference>
<dbReference type="STRING" id="1477437.SAMN05444682_103480"/>
<evidence type="ECO:0000313" key="2">
    <source>
        <dbReference type="Proteomes" id="UP000198670"/>
    </source>
</evidence>
<reference evidence="1 2" key="1">
    <citation type="submission" date="2016-10" db="EMBL/GenBank/DDBJ databases">
        <authorList>
            <person name="de Groot N.N."/>
        </authorList>
    </citation>
    <scope>NUCLEOTIDE SEQUENCE [LARGE SCALE GENOMIC DNA]</scope>
    <source>
        <strain evidence="1 2">RK1</strain>
    </source>
</reference>